<keyword evidence="2" id="KW-1185">Reference proteome</keyword>
<sequence length="61" mass="6693">MVVTCGGVQFRLPHGRGDGCDLWKLTDFNSYSRFELNAQIHLKQVPSSGGVGGDEHEDEDS</sequence>
<proteinExistence type="predicted"/>
<evidence type="ECO:0000313" key="2">
    <source>
        <dbReference type="Proteomes" id="UP000652761"/>
    </source>
</evidence>
<dbReference type="EMBL" id="NMUH01002678">
    <property type="protein sequence ID" value="MQM01432.1"/>
    <property type="molecule type" value="Genomic_DNA"/>
</dbReference>
<reference evidence="1" key="1">
    <citation type="submission" date="2017-07" db="EMBL/GenBank/DDBJ databases">
        <title>Taro Niue Genome Assembly and Annotation.</title>
        <authorList>
            <person name="Atibalentja N."/>
            <person name="Keating K."/>
            <person name="Fields C.J."/>
        </authorList>
    </citation>
    <scope>NUCLEOTIDE SEQUENCE</scope>
    <source>
        <strain evidence="1">Niue_2</strain>
        <tissue evidence="1">Leaf</tissue>
    </source>
</reference>
<dbReference type="AlphaFoldDB" id="A0A843VVS6"/>
<protein>
    <submittedName>
        <fullName evidence="1">Uncharacterized protein</fullName>
    </submittedName>
</protein>
<comment type="caution">
    <text evidence="1">The sequence shown here is derived from an EMBL/GenBank/DDBJ whole genome shotgun (WGS) entry which is preliminary data.</text>
</comment>
<organism evidence="1 2">
    <name type="scientific">Colocasia esculenta</name>
    <name type="common">Wild taro</name>
    <name type="synonym">Arum esculentum</name>
    <dbReference type="NCBI Taxonomy" id="4460"/>
    <lineage>
        <taxon>Eukaryota</taxon>
        <taxon>Viridiplantae</taxon>
        <taxon>Streptophyta</taxon>
        <taxon>Embryophyta</taxon>
        <taxon>Tracheophyta</taxon>
        <taxon>Spermatophyta</taxon>
        <taxon>Magnoliopsida</taxon>
        <taxon>Liliopsida</taxon>
        <taxon>Araceae</taxon>
        <taxon>Aroideae</taxon>
        <taxon>Colocasieae</taxon>
        <taxon>Colocasia</taxon>
    </lineage>
</organism>
<dbReference type="Proteomes" id="UP000652761">
    <property type="component" value="Unassembled WGS sequence"/>
</dbReference>
<name>A0A843VVS6_COLES</name>
<accession>A0A843VVS6</accession>
<gene>
    <name evidence="1" type="ORF">Taro_034186</name>
</gene>
<evidence type="ECO:0000313" key="1">
    <source>
        <dbReference type="EMBL" id="MQM01432.1"/>
    </source>
</evidence>